<proteinExistence type="inferred from homology"/>
<reference evidence="5" key="1">
    <citation type="submission" date="2021-10" db="EMBL/GenBank/DDBJ databases">
        <title>Tropical sea cucumber genome reveals ecological adaptation and Cuvierian tubules defense mechanism.</title>
        <authorList>
            <person name="Chen T."/>
        </authorList>
    </citation>
    <scope>NUCLEOTIDE SEQUENCE</scope>
    <source>
        <strain evidence="5">Nanhai2018</strain>
        <tissue evidence="5">Muscle</tissue>
    </source>
</reference>
<keyword evidence="3" id="KW-0808">Transferase</keyword>
<evidence type="ECO:0000313" key="6">
    <source>
        <dbReference type="Proteomes" id="UP001152320"/>
    </source>
</evidence>
<dbReference type="GO" id="GO:0008757">
    <property type="term" value="F:S-adenosylmethionine-dependent methyltransferase activity"/>
    <property type="evidence" value="ECO:0007669"/>
    <property type="project" value="InterPro"/>
</dbReference>
<dbReference type="GO" id="GO:0032259">
    <property type="term" value="P:methylation"/>
    <property type="evidence" value="ECO:0007669"/>
    <property type="project" value="UniProtKB-KW"/>
</dbReference>
<sequence>MWEDRPIGECRISIGENLDLAELKFDIMGERLYEELELAKLYEDCRLGYQNIGVEKEILLFLSQSLAKAVPYLCAVDVGCGTGLLTRVLAPYFTRVIGVDISLAQIQVAREATKDASVEYKVGPGEDLSFLEDESVELVTAAACIHYFNTDRFFKEVDRVLKPGGCLAIISNGRNTECFTLTPVTKNQDVLDKCNHLMKEVLTFSLHQFNESSRNVLSEGWPDPKNYKDVHRFTVTTQKEGSIDILVGLLNSFGTFWRLRQENPKDDAVGRFRERFLEIFREISPTPEEVQEILASPLHCSLYRKPL</sequence>
<dbReference type="EMBL" id="JAIZAY010000012">
    <property type="protein sequence ID" value="KAJ8032420.1"/>
    <property type="molecule type" value="Genomic_DNA"/>
</dbReference>
<dbReference type="PANTHER" id="PTHR44942">
    <property type="entry name" value="METHYLTRANSF_11 DOMAIN-CONTAINING PROTEIN"/>
    <property type="match status" value="1"/>
</dbReference>
<organism evidence="5 6">
    <name type="scientific">Holothuria leucospilota</name>
    <name type="common">Black long sea cucumber</name>
    <name type="synonym">Mertensiothuria leucospilota</name>
    <dbReference type="NCBI Taxonomy" id="206669"/>
    <lineage>
        <taxon>Eukaryota</taxon>
        <taxon>Metazoa</taxon>
        <taxon>Echinodermata</taxon>
        <taxon>Eleutherozoa</taxon>
        <taxon>Echinozoa</taxon>
        <taxon>Holothuroidea</taxon>
        <taxon>Aspidochirotacea</taxon>
        <taxon>Aspidochirotida</taxon>
        <taxon>Holothuriidae</taxon>
        <taxon>Holothuria</taxon>
    </lineage>
</organism>
<comment type="caution">
    <text evidence="5">The sequence shown here is derived from an EMBL/GenBank/DDBJ whole genome shotgun (WGS) entry which is preliminary data.</text>
</comment>
<dbReference type="OrthoDB" id="506498at2759"/>
<comment type="similarity">
    <text evidence="1">Belongs to the methyltransferase superfamily.</text>
</comment>
<accession>A0A9Q1BTL0</accession>
<dbReference type="Pfam" id="PF08241">
    <property type="entry name" value="Methyltransf_11"/>
    <property type="match status" value="1"/>
</dbReference>
<evidence type="ECO:0000259" key="4">
    <source>
        <dbReference type="Pfam" id="PF08241"/>
    </source>
</evidence>
<dbReference type="InterPro" id="IPR051052">
    <property type="entry name" value="Diverse_substrate_MTase"/>
</dbReference>
<gene>
    <name evidence="5" type="ORF">HOLleu_25938</name>
</gene>
<dbReference type="SUPFAM" id="SSF53335">
    <property type="entry name" value="S-adenosyl-L-methionine-dependent methyltransferases"/>
    <property type="match status" value="1"/>
</dbReference>
<keyword evidence="2 5" id="KW-0489">Methyltransferase</keyword>
<dbReference type="Gene3D" id="3.40.50.150">
    <property type="entry name" value="Vaccinia Virus protein VP39"/>
    <property type="match status" value="1"/>
</dbReference>
<evidence type="ECO:0000256" key="3">
    <source>
        <dbReference type="ARBA" id="ARBA00022679"/>
    </source>
</evidence>
<dbReference type="InterPro" id="IPR013216">
    <property type="entry name" value="Methyltransf_11"/>
</dbReference>
<name>A0A9Q1BTL0_HOLLE</name>
<dbReference type="PANTHER" id="PTHR44942:SF4">
    <property type="entry name" value="METHYLTRANSFERASE TYPE 11 DOMAIN-CONTAINING PROTEIN"/>
    <property type="match status" value="1"/>
</dbReference>
<keyword evidence="6" id="KW-1185">Reference proteome</keyword>
<dbReference type="CDD" id="cd02440">
    <property type="entry name" value="AdoMet_MTases"/>
    <property type="match status" value="1"/>
</dbReference>
<dbReference type="AlphaFoldDB" id="A0A9Q1BTL0"/>
<evidence type="ECO:0000313" key="5">
    <source>
        <dbReference type="EMBL" id="KAJ8032420.1"/>
    </source>
</evidence>
<dbReference type="Proteomes" id="UP001152320">
    <property type="component" value="Chromosome 12"/>
</dbReference>
<feature type="domain" description="Methyltransferase type 11" evidence="4">
    <location>
        <begin position="76"/>
        <end position="169"/>
    </location>
</feature>
<dbReference type="InterPro" id="IPR029063">
    <property type="entry name" value="SAM-dependent_MTases_sf"/>
</dbReference>
<evidence type="ECO:0000256" key="2">
    <source>
        <dbReference type="ARBA" id="ARBA00022603"/>
    </source>
</evidence>
<evidence type="ECO:0000256" key="1">
    <source>
        <dbReference type="ARBA" id="ARBA00008361"/>
    </source>
</evidence>
<protein>
    <submittedName>
        <fullName evidence="5">S-adenosylmethionine-dependent methyltransferase CRG1</fullName>
    </submittedName>
</protein>